<reference evidence="2 3" key="1">
    <citation type="submission" date="2019-08" db="EMBL/GenBank/DDBJ databases">
        <title>Pelomicrobium methylotrophicum gen. nov., sp. nov. a moderately thermophilic, facultatively anaerobic, lithoautotrophic and methylotrophic bacterium isolated from a terrestrial mud volcano.</title>
        <authorList>
            <person name="Slobodkina G.B."/>
            <person name="Merkel A.Y."/>
            <person name="Slobodkin A.I."/>
        </authorList>
    </citation>
    <scope>NUCLEOTIDE SEQUENCE [LARGE SCALE GENOMIC DNA]</scope>
    <source>
        <strain evidence="2 3">SM250</strain>
    </source>
</reference>
<dbReference type="RefSeq" id="WP_147798478.1">
    <property type="nucleotide sequence ID" value="NZ_VPFL01000002.1"/>
</dbReference>
<accession>A0A5C7F0Q4</accession>
<dbReference type="PANTHER" id="PTHR48207">
    <property type="entry name" value="SUCCINATE--HYDROXYMETHYLGLUTARATE COA-TRANSFERASE"/>
    <property type="match status" value="1"/>
</dbReference>
<keyword evidence="3" id="KW-1185">Reference proteome</keyword>
<dbReference type="InParanoid" id="A0A5C7F0Q4"/>
<dbReference type="Gene3D" id="3.30.1540.10">
    <property type="entry name" value="formyl-coa transferase, domain 3"/>
    <property type="match status" value="1"/>
</dbReference>
<dbReference type="Pfam" id="PF02515">
    <property type="entry name" value="CoA_transf_3"/>
    <property type="match status" value="1"/>
</dbReference>
<keyword evidence="1 2" id="KW-0808">Transferase</keyword>
<dbReference type="FunCoup" id="A0A5C7F0Q4">
    <property type="interactions" value="366"/>
</dbReference>
<dbReference type="InterPro" id="IPR050483">
    <property type="entry name" value="CoA-transferase_III_domain"/>
</dbReference>
<protein>
    <submittedName>
        <fullName evidence="2">CoA transferase</fullName>
    </submittedName>
</protein>
<organism evidence="2 3">
    <name type="scientific">Pelomicrobium methylotrophicum</name>
    <dbReference type="NCBI Taxonomy" id="2602750"/>
    <lineage>
        <taxon>Bacteria</taxon>
        <taxon>Pseudomonadati</taxon>
        <taxon>Pseudomonadota</taxon>
        <taxon>Hydrogenophilia</taxon>
        <taxon>Hydrogenophilia incertae sedis</taxon>
        <taxon>Pelomicrobium</taxon>
    </lineage>
</organism>
<dbReference type="GO" id="GO:0008410">
    <property type="term" value="F:CoA-transferase activity"/>
    <property type="evidence" value="ECO:0007669"/>
    <property type="project" value="TreeGrafter"/>
</dbReference>
<comment type="caution">
    <text evidence="2">The sequence shown here is derived from an EMBL/GenBank/DDBJ whole genome shotgun (WGS) entry which is preliminary data.</text>
</comment>
<dbReference type="OrthoDB" id="5294844at2"/>
<evidence type="ECO:0000313" key="3">
    <source>
        <dbReference type="Proteomes" id="UP000321201"/>
    </source>
</evidence>
<evidence type="ECO:0000313" key="2">
    <source>
        <dbReference type="EMBL" id="TXF13304.1"/>
    </source>
</evidence>
<dbReference type="InterPro" id="IPR003673">
    <property type="entry name" value="CoA-Trfase_fam_III"/>
</dbReference>
<proteinExistence type="predicted"/>
<dbReference type="PANTHER" id="PTHR48207:SF4">
    <property type="entry name" value="BLL6097 PROTEIN"/>
    <property type="match status" value="1"/>
</dbReference>
<dbReference type="Proteomes" id="UP000321201">
    <property type="component" value="Unassembled WGS sequence"/>
</dbReference>
<dbReference type="Gene3D" id="3.40.50.10540">
    <property type="entry name" value="Crotonobetainyl-coa:carnitine coa-transferase, domain 1"/>
    <property type="match status" value="1"/>
</dbReference>
<sequence length="405" mass="44082">MGPLAGLKVIELAHIMSGPTCGMLLADMGADVIKVEKVPGGDDTRRFGIPEINGESTAFIIMNRNKRGIAVNLKTEGGKQVLRRLLETADVVTENYRMGTMEKLGFGYETLRKVNPGLIYCEISGYGRTGPWASKPGFDLIAQGMSGLMSITGEPGQAPIKCGGPVTDINAGILAALGIVAAYVHRLKTGEGQRVDTSLFEAGIMQTYWHTAYFLATGTAAPPMGSGNLTSAPYQAFKTRDGWINIGAANQANWERLLSVLNAPELADDPRFKTNRDRMAHRHELVEVLTRYFVERTTEEWLEVLEPAGLPVGPILSIPEMLSHPQTRAREMVVETEHRRLGRVKSLGFPVKLSRTPAEITRSAPVLGEHTREVLTEYGYSEAEIEALVREGAVIAADEQSAVVP</sequence>
<dbReference type="AlphaFoldDB" id="A0A5C7F0Q4"/>
<dbReference type="SUPFAM" id="SSF89796">
    <property type="entry name" value="CoA-transferase family III (CaiB/BaiF)"/>
    <property type="match status" value="1"/>
</dbReference>
<dbReference type="InterPro" id="IPR044855">
    <property type="entry name" value="CoA-Trfase_III_dom3_sf"/>
</dbReference>
<dbReference type="InterPro" id="IPR023606">
    <property type="entry name" value="CoA-Trfase_III_dom_1_sf"/>
</dbReference>
<gene>
    <name evidence="2" type="ORF">FR698_01840</name>
</gene>
<name>A0A5C7F0Q4_9PROT</name>
<evidence type="ECO:0000256" key="1">
    <source>
        <dbReference type="ARBA" id="ARBA00022679"/>
    </source>
</evidence>
<dbReference type="EMBL" id="VPFL01000002">
    <property type="protein sequence ID" value="TXF13304.1"/>
    <property type="molecule type" value="Genomic_DNA"/>
</dbReference>